<sequence length="97" mass="10247">MVDGRPGLGGRPQVVRTPLLEDDAEGGAFTARRVRQIEDLLGVAIAPRRADGPAGAVTVEEETLELIRAFARIDDPHVRQELLALVQAAARGADAPG</sequence>
<evidence type="ECO:0000313" key="1">
    <source>
        <dbReference type="EMBL" id="GJD47900.1"/>
    </source>
</evidence>
<reference evidence="1" key="2">
    <citation type="submission" date="2021-08" db="EMBL/GenBank/DDBJ databases">
        <authorList>
            <person name="Tani A."/>
            <person name="Ola A."/>
            <person name="Ogura Y."/>
            <person name="Katsura K."/>
            <person name="Hayashi T."/>
        </authorList>
    </citation>
    <scope>NUCLEOTIDE SEQUENCE</scope>
    <source>
        <strain evidence="1">KCTC 52305</strain>
    </source>
</reference>
<evidence type="ECO:0000313" key="2">
    <source>
        <dbReference type="Proteomes" id="UP001055167"/>
    </source>
</evidence>
<accession>A0ABQ4QSN2</accession>
<reference evidence="1" key="1">
    <citation type="journal article" date="2021" name="Front. Microbiol.">
        <title>Comprehensive Comparative Genomics and Phenotyping of Methylobacterium Species.</title>
        <authorList>
            <person name="Alessa O."/>
            <person name="Ogura Y."/>
            <person name="Fujitani Y."/>
            <person name="Takami H."/>
            <person name="Hayashi T."/>
            <person name="Sahin N."/>
            <person name="Tani A."/>
        </authorList>
    </citation>
    <scope>NUCLEOTIDE SEQUENCE</scope>
    <source>
        <strain evidence="1">KCTC 52305</strain>
    </source>
</reference>
<evidence type="ECO:0008006" key="3">
    <source>
        <dbReference type="Google" id="ProtNLM"/>
    </source>
</evidence>
<gene>
    <name evidence="1" type="ORF">OPKNFCMD_0612</name>
</gene>
<dbReference type="RefSeq" id="WP_128560214.1">
    <property type="nucleotide sequence ID" value="NZ_BPQH01000002.1"/>
</dbReference>
<comment type="caution">
    <text evidence="1">The sequence shown here is derived from an EMBL/GenBank/DDBJ whole genome shotgun (WGS) entry which is preliminary data.</text>
</comment>
<name>A0ABQ4QSN2_9HYPH</name>
<keyword evidence="2" id="KW-1185">Reference proteome</keyword>
<dbReference type="EMBL" id="BPQH01000002">
    <property type="protein sequence ID" value="GJD47900.1"/>
    <property type="molecule type" value="Genomic_DNA"/>
</dbReference>
<protein>
    <recommendedName>
        <fullName evidence="3">Transcriptional regulator</fullName>
    </recommendedName>
</protein>
<dbReference type="Proteomes" id="UP001055167">
    <property type="component" value="Unassembled WGS sequence"/>
</dbReference>
<organism evidence="1 2">
    <name type="scientific">Methylobacterium crusticola</name>
    <dbReference type="NCBI Taxonomy" id="1697972"/>
    <lineage>
        <taxon>Bacteria</taxon>
        <taxon>Pseudomonadati</taxon>
        <taxon>Pseudomonadota</taxon>
        <taxon>Alphaproteobacteria</taxon>
        <taxon>Hyphomicrobiales</taxon>
        <taxon>Methylobacteriaceae</taxon>
        <taxon>Methylobacterium</taxon>
    </lineage>
</organism>
<proteinExistence type="predicted"/>